<dbReference type="Pfam" id="PF02467">
    <property type="entry name" value="Whib"/>
    <property type="match status" value="1"/>
</dbReference>
<organism evidence="3 4">
    <name type="scientific">Mycolicibacterium komossense</name>
    <dbReference type="NCBI Taxonomy" id="1779"/>
    <lineage>
        <taxon>Bacteria</taxon>
        <taxon>Bacillati</taxon>
        <taxon>Actinomycetota</taxon>
        <taxon>Actinomycetes</taxon>
        <taxon>Mycobacteriales</taxon>
        <taxon>Mycobacteriaceae</taxon>
        <taxon>Mycolicibacterium</taxon>
    </lineage>
</organism>
<evidence type="ECO:0000313" key="4">
    <source>
        <dbReference type="Proteomes" id="UP001526201"/>
    </source>
</evidence>
<proteinExistence type="predicted"/>
<dbReference type="Proteomes" id="UP001526201">
    <property type="component" value="Unassembled WGS sequence"/>
</dbReference>
<feature type="domain" description="4Fe-4S Wbl-type" evidence="2">
    <location>
        <begin position="50"/>
        <end position="119"/>
    </location>
</feature>
<dbReference type="InterPro" id="IPR034768">
    <property type="entry name" value="4FE4S_WBL"/>
</dbReference>
<reference evidence="3 4" key="1">
    <citation type="journal article" date="2022" name="BMC Genomics">
        <title>Comparative genome analysis of mycobacteria focusing on tRNA and non-coding RNA.</title>
        <authorList>
            <person name="Behra P.R.K."/>
            <person name="Pettersson B.M.F."/>
            <person name="Ramesh M."/>
            <person name="Das S."/>
            <person name="Dasgupta S."/>
            <person name="Kirsebom L.A."/>
        </authorList>
    </citation>
    <scope>NUCLEOTIDE SEQUENCE [LARGE SCALE GENOMIC DNA]</scope>
    <source>
        <strain evidence="3 4">DSM 44078</strain>
    </source>
</reference>
<evidence type="ECO:0000259" key="2">
    <source>
        <dbReference type="PROSITE" id="PS51674"/>
    </source>
</evidence>
<comment type="caution">
    <text evidence="3">The sequence shown here is derived from an EMBL/GenBank/DDBJ whole genome shotgun (WGS) entry which is preliminary data.</text>
</comment>
<feature type="region of interest" description="Disordered" evidence="1">
    <location>
        <begin position="113"/>
        <end position="141"/>
    </location>
</feature>
<evidence type="ECO:0000313" key="3">
    <source>
        <dbReference type="EMBL" id="MCV7230692.1"/>
    </source>
</evidence>
<sequence length="141" mass="16110">MPAGVYDRARIPRRGRPGFLRTILGDLDRDWMSQAECARLLSLDMPLEQRRRIGALIDEIFFPVSGRSHDAKARYERQMQRGKSICANCPVRPQCEGYRRALSDPNGIWGGYDEFDRAPTRSREPAGRPRLHSSQEGSTHL</sequence>
<feature type="compositionally biased region" description="Basic and acidic residues" evidence="1">
    <location>
        <begin position="114"/>
        <end position="127"/>
    </location>
</feature>
<dbReference type="RefSeq" id="WP_264071979.1">
    <property type="nucleotide sequence ID" value="NZ_JACKTY010000051.1"/>
</dbReference>
<accession>A0ABT3CMP6</accession>
<evidence type="ECO:0000256" key="1">
    <source>
        <dbReference type="SAM" id="MobiDB-lite"/>
    </source>
</evidence>
<dbReference type="EMBL" id="JACKTY010000051">
    <property type="protein sequence ID" value="MCV7230692.1"/>
    <property type="molecule type" value="Genomic_DNA"/>
</dbReference>
<dbReference type="PROSITE" id="PS51674">
    <property type="entry name" value="4FE4S_WBL"/>
    <property type="match status" value="1"/>
</dbReference>
<name>A0ABT3CMP6_9MYCO</name>
<protein>
    <submittedName>
        <fullName evidence="3">WhiB family transcriptional regulator</fullName>
    </submittedName>
</protein>
<keyword evidence="4" id="KW-1185">Reference proteome</keyword>
<gene>
    <name evidence="3" type="ORF">H7J73_32260</name>
</gene>
<feature type="compositionally biased region" description="Polar residues" evidence="1">
    <location>
        <begin position="132"/>
        <end position="141"/>
    </location>
</feature>